<dbReference type="Proteomes" id="UP000077266">
    <property type="component" value="Unassembled WGS sequence"/>
</dbReference>
<feature type="compositionally biased region" description="Low complexity" evidence="1">
    <location>
        <begin position="164"/>
        <end position="190"/>
    </location>
</feature>
<feature type="transmembrane region" description="Helical" evidence="2">
    <location>
        <begin position="212"/>
        <end position="237"/>
    </location>
</feature>
<feature type="chain" id="PRO_5007863295" description="Mid2 domain-containing protein" evidence="3">
    <location>
        <begin position="18"/>
        <end position="275"/>
    </location>
</feature>
<gene>
    <name evidence="4" type="ORF">EXIGLDRAFT_745265</name>
</gene>
<feature type="region of interest" description="Disordered" evidence="1">
    <location>
        <begin position="156"/>
        <end position="207"/>
    </location>
</feature>
<dbReference type="InParanoid" id="A0A165NPM3"/>
<evidence type="ECO:0000256" key="3">
    <source>
        <dbReference type="SAM" id="SignalP"/>
    </source>
</evidence>
<keyword evidence="5" id="KW-1185">Reference proteome</keyword>
<dbReference type="EMBL" id="KV425896">
    <property type="protein sequence ID" value="KZW01039.1"/>
    <property type="molecule type" value="Genomic_DNA"/>
</dbReference>
<keyword evidence="2" id="KW-1133">Transmembrane helix</keyword>
<evidence type="ECO:0000256" key="1">
    <source>
        <dbReference type="SAM" id="MobiDB-lite"/>
    </source>
</evidence>
<evidence type="ECO:0000313" key="4">
    <source>
        <dbReference type="EMBL" id="KZW01039.1"/>
    </source>
</evidence>
<keyword evidence="2" id="KW-0812">Transmembrane</keyword>
<protein>
    <recommendedName>
        <fullName evidence="6">Mid2 domain-containing protein</fullName>
    </recommendedName>
</protein>
<keyword evidence="2" id="KW-0472">Membrane</keyword>
<evidence type="ECO:0000256" key="2">
    <source>
        <dbReference type="SAM" id="Phobius"/>
    </source>
</evidence>
<evidence type="ECO:0008006" key="6">
    <source>
        <dbReference type="Google" id="ProtNLM"/>
    </source>
</evidence>
<keyword evidence="3" id="KW-0732">Signal</keyword>
<organism evidence="4 5">
    <name type="scientific">Exidia glandulosa HHB12029</name>
    <dbReference type="NCBI Taxonomy" id="1314781"/>
    <lineage>
        <taxon>Eukaryota</taxon>
        <taxon>Fungi</taxon>
        <taxon>Dikarya</taxon>
        <taxon>Basidiomycota</taxon>
        <taxon>Agaricomycotina</taxon>
        <taxon>Agaricomycetes</taxon>
        <taxon>Auriculariales</taxon>
        <taxon>Exidiaceae</taxon>
        <taxon>Exidia</taxon>
    </lineage>
</organism>
<accession>A0A165NPM3</accession>
<sequence length="275" mass="29525">MRFAVAMLALAVSTAAAAQNTTILATDRDKWRASNDVTLEAIHGVGCARDSQGFSISRPARIELVFNGADLQLFGQAPSLSVELFMDDEPYDNRIWAIQSNSPNCMRLAAWDSLDAGRAHNLTILLPAATTPLTPAFVVANATAIANVNTNGHSITLPVPVPDPSSSSSSSPASASPSSTSTQATPVTPSGTHLPADSESPTLPPPEPKSHAVLIIGVVLGSLALFFAVGFAFYAFFRRRRTMMQDTLIKPRSRRRMSRRRMVEAEFVMVTSRQT</sequence>
<name>A0A165NPM3_EXIGL</name>
<proteinExistence type="predicted"/>
<evidence type="ECO:0000313" key="5">
    <source>
        <dbReference type="Proteomes" id="UP000077266"/>
    </source>
</evidence>
<feature type="signal peptide" evidence="3">
    <location>
        <begin position="1"/>
        <end position="17"/>
    </location>
</feature>
<reference evidence="4 5" key="1">
    <citation type="journal article" date="2016" name="Mol. Biol. Evol.">
        <title>Comparative Genomics of Early-Diverging Mushroom-Forming Fungi Provides Insights into the Origins of Lignocellulose Decay Capabilities.</title>
        <authorList>
            <person name="Nagy L.G."/>
            <person name="Riley R."/>
            <person name="Tritt A."/>
            <person name="Adam C."/>
            <person name="Daum C."/>
            <person name="Floudas D."/>
            <person name="Sun H."/>
            <person name="Yadav J.S."/>
            <person name="Pangilinan J."/>
            <person name="Larsson K.H."/>
            <person name="Matsuura K."/>
            <person name="Barry K."/>
            <person name="Labutti K."/>
            <person name="Kuo R."/>
            <person name="Ohm R.A."/>
            <person name="Bhattacharya S.S."/>
            <person name="Shirouzu T."/>
            <person name="Yoshinaga Y."/>
            <person name="Martin F.M."/>
            <person name="Grigoriev I.V."/>
            <person name="Hibbett D.S."/>
        </authorList>
    </citation>
    <scope>NUCLEOTIDE SEQUENCE [LARGE SCALE GENOMIC DNA]</scope>
    <source>
        <strain evidence="4 5">HHB12029</strain>
    </source>
</reference>
<dbReference type="AlphaFoldDB" id="A0A165NPM3"/>